<evidence type="ECO:0000313" key="3">
    <source>
        <dbReference type="Proteomes" id="UP001201812"/>
    </source>
</evidence>
<sequence>MIHPSKHLRRREESRATARMETEVMDGPSDKHKYVWSAAEVKSASNEESIGELRGRDNDNGYNRLKGAVMG</sequence>
<evidence type="ECO:0000313" key="2">
    <source>
        <dbReference type="EMBL" id="KAI1718321.1"/>
    </source>
</evidence>
<proteinExistence type="predicted"/>
<reference evidence="2" key="1">
    <citation type="submission" date="2022-01" db="EMBL/GenBank/DDBJ databases">
        <title>Genome Sequence Resource for Two Populations of Ditylenchus destructor, the Migratory Endoparasitic Phytonematode.</title>
        <authorList>
            <person name="Zhang H."/>
            <person name="Lin R."/>
            <person name="Xie B."/>
        </authorList>
    </citation>
    <scope>NUCLEOTIDE SEQUENCE</scope>
    <source>
        <strain evidence="2">BazhouSP</strain>
    </source>
</reference>
<dbReference type="Proteomes" id="UP001201812">
    <property type="component" value="Unassembled WGS sequence"/>
</dbReference>
<organism evidence="2 3">
    <name type="scientific">Ditylenchus destructor</name>
    <dbReference type="NCBI Taxonomy" id="166010"/>
    <lineage>
        <taxon>Eukaryota</taxon>
        <taxon>Metazoa</taxon>
        <taxon>Ecdysozoa</taxon>
        <taxon>Nematoda</taxon>
        <taxon>Chromadorea</taxon>
        <taxon>Rhabditida</taxon>
        <taxon>Tylenchina</taxon>
        <taxon>Tylenchomorpha</taxon>
        <taxon>Sphaerularioidea</taxon>
        <taxon>Anguinidae</taxon>
        <taxon>Anguininae</taxon>
        <taxon>Ditylenchus</taxon>
    </lineage>
</organism>
<protein>
    <submittedName>
        <fullName evidence="2">Uncharacterized protein</fullName>
    </submittedName>
</protein>
<dbReference type="EMBL" id="JAKKPZ010000008">
    <property type="protein sequence ID" value="KAI1718321.1"/>
    <property type="molecule type" value="Genomic_DNA"/>
</dbReference>
<name>A0AAD4N8E5_9BILA</name>
<evidence type="ECO:0000256" key="1">
    <source>
        <dbReference type="SAM" id="MobiDB-lite"/>
    </source>
</evidence>
<dbReference type="AlphaFoldDB" id="A0AAD4N8E5"/>
<keyword evidence="3" id="KW-1185">Reference proteome</keyword>
<comment type="caution">
    <text evidence="2">The sequence shown here is derived from an EMBL/GenBank/DDBJ whole genome shotgun (WGS) entry which is preliminary data.</text>
</comment>
<accession>A0AAD4N8E5</accession>
<feature type="compositionally biased region" description="Basic and acidic residues" evidence="1">
    <location>
        <begin position="10"/>
        <end position="29"/>
    </location>
</feature>
<gene>
    <name evidence="2" type="ORF">DdX_06743</name>
</gene>
<feature type="region of interest" description="Disordered" evidence="1">
    <location>
        <begin position="1"/>
        <end position="29"/>
    </location>
</feature>
<feature type="region of interest" description="Disordered" evidence="1">
    <location>
        <begin position="46"/>
        <end position="71"/>
    </location>
</feature>